<evidence type="ECO:0000256" key="4">
    <source>
        <dbReference type="ARBA" id="ARBA00022723"/>
    </source>
</evidence>
<keyword evidence="7 9" id="KW-0503">Monooxygenase</keyword>
<feature type="binding site" description="axial binding residue" evidence="8">
    <location>
        <position position="378"/>
    </location>
    <ligand>
        <name>heme</name>
        <dbReference type="ChEBI" id="CHEBI:30413"/>
    </ligand>
    <ligandPart>
        <name>Fe</name>
        <dbReference type="ChEBI" id="CHEBI:18248"/>
    </ligandPart>
</feature>
<evidence type="ECO:0000256" key="3">
    <source>
        <dbReference type="ARBA" id="ARBA00022617"/>
    </source>
</evidence>
<evidence type="ECO:0000256" key="6">
    <source>
        <dbReference type="ARBA" id="ARBA00023004"/>
    </source>
</evidence>
<dbReference type="Pfam" id="PF00067">
    <property type="entry name" value="p450"/>
    <property type="match status" value="1"/>
</dbReference>
<gene>
    <name evidence="10" type="ORF">N7515_000712</name>
</gene>
<evidence type="ECO:0000256" key="1">
    <source>
        <dbReference type="ARBA" id="ARBA00001971"/>
    </source>
</evidence>
<dbReference type="CDD" id="cd11041">
    <property type="entry name" value="CYP503A1-like"/>
    <property type="match status" value="1"/>
</dbReference>
<keyword evidence="4 8" id="KW-0479">Metal-binding</keyword>
<evidence type="ECO:0000256" key="8">
    <source>
        <dbReference type="PIRSR" id="PIRSR602403-1"/>
    </source>
</evidence>
<dbReference type="RefSeq" id="XP_056526622.1">
    <property type="nucleotide sequence ID" value="XM_056661456.1"/>
</dbReference>
<dbReference type="SUPFAM" id="SSF48264">
    <property type="entry name" value="Cytochrome P450"/>
    <property type="match status" value="1"/>
</dbReference>
<proteinExistence type="inferred from homology"/>
<keyword evidence="6 8" id="KW-0408">Iron</keyword>
<dbReference type="InterPro" id="IPR036396">
    <property type="entry name" value="Cyt_P450_sf"/>
</dbReference>
<dbReference type="OrthoDB" id="1844152at2759"/>
<comment type="cofactor">
    <cofactor evidence="1 8">
        <name>heme</name>
        <dbReference type="ChEBI" id="CHEBI:30413"/>
    </cofactor>
</comment>
<keyword evidence="3 8" id="KW-0349">Heme</keyword>
<sequence length="433" mass="49261">MTSELILAKETDLSFWHALDDIVFSEHAFYSPRILSLPLQTTIIRRHLTSGIQRFLPDAVDQLRNTLDREWKSGTTKEWASVNLFGSLLNVVNNMVSVVFVGNELASDEEFQTSINKHTEQVFLTMSVLKFVPRKLKSLLCPIIRRSQDKYRKEVEKKLLPIITERLNDLKELKGEDSKTQDKPDDLLRWLIDCQASLKDPAERAVELEPSLIVTRVLMSYFVSVFLVNVALFNAVSIMGRLPEADYWSTIRDEAHGILDDDQDGWTKAKVDNLWKTESFVKETMRFVGDACFEMRRKVMVPTGINLSDGTHLPFGTTVGLPSNAIHNDDRFYPQASSFDGLRFLKLREIDDPNAARGSLLTATSNTFLQFGHGKHGCPGRFLAADILKLILAEMALRYEIKWDVKPEENSWFGNSLMPCTNTVVSVSRRDLS</sequence>
<dbReference type="GO" id="GO:0043386">
    <property type="term" value="P:mycotoxin biosynthetic process"/>
    <property type="evidence" value="ECO:0007669"/>
    <property type="project" value="UniProtKB-ARBA"/>
</dbReference>
<comment type="caution">
    <text evidence="10">The sequence shown here is derived from an EMBL/GenBank/DDBJ whole genome shotgun (WGS) entry which is preliminary data.</text>
</comment>
<evidence type="ECO:0000256" key="2">
    <source>
        <dbReference type="ARBA" id="ARBA00010617"/>
    </source>
</evidence>
<dbReference type="EMBL" id="JAPQKL010000001">
    <property type="protein sequence ID" value="KAJ5146148.1"/>
    <property type="molecule type" value="Genomic_DNA"/>
</dbReference>
<dbReference type="PANTHER" id="PTHR46206:SF1">
    <property type="entry name" value="P450, PUTATIVE (EUROFUNG)-RELATED"/>
    <property type="match status" value="1"/>
</dbReference>
<reference evidence="10" key="2">
    <citation type="journal article" date="2023" name="IMA Fungus">
        <title>Comparative genomic study of the Penicillium genus elucidates a diverse pangenome and 15 lateral gene transfer events.</title>
        <authorList>
            <person name="Petersen C."/>
            <person name="Sorensen T."/>
            <person name="Nielsen M.R."/>
            <person name="Sondergaard T.E."/>
            <person name="Sorensen J.L."/>
            <person name="Fitzpatrick D.A."/>
            <person name="Frisvad J.C."/>
            <person name="Nielsen K.L."/>
        </authorList>
    </citation>
    <scope>NUCLEOTIDE SEQUENCE</scope>
    <source>
        <strain evidence="10">IBT 22155</strain>
    </source>
</reference>
<dbReference type="PRINTS" id="PR00465">
    <property type="entry name" value="EP450IV"/>
</dbReference>
<dbReference type="GO" id="GO:0004497">
    <property type="term" value="F:monooxygenase activity"/>
    <property type="evidence" value="ECO:0007669"/>
    <property type="project" value="UniProtKB-KW"/>
</dbReference>
<dbReference type="InterPro" id="IPR002403">
    <property type="entry name" value="Cyt_P450_E_grp-IV"/>
</dbReference>
<dbReference type="GO" id="GO:0020037">
    <property type="term" value="F:heme binding"/>
    <property type="evidence" value="ECO:0007669"/>
    <property type="project" value="InterPro"/>
</dbReference>
<dbReference type="PROSITE" id="PS00086">
    <property type="entry name" value="CYTOCHROME_P450"/>
    <property type="match status" value="1"/>
</dbReference>
<keyword evidence="5 9" id="KW-0560">Oxidoreductase</keyword>
<keyword evidence="11" id="KW-1185">Reference proteome</keyword>
<dbReference type="GO" id="GO:0005506">
    <property type="term" value="F:iron ion binding"/>
    <property type="evidence" value="ECO:0007669"/>
    <property type="project" value="InterPro"/>
</dbReference>
<reference evidence="10" key="1">
    <citation type="submission" date="2022-11" db="EMBL/GenBank/DDBJ databases">
        <authorList>
            <person name="Petersen C."/>
        </authorList>
    </citation>
    <scope>NUCLEOTIDE SEQUENCE</scope>
    <source>
        <strain evidence="10">IBT 22155</strain>
    </source>
</reference>
<dbReference type="InterPro" id="IPR001128">
    <property type="entry name" value="Cyt_P450"/>
</dbReference>
<evidence type="ECO:0000256" key="7">
    <source>
        <dbReference type="ARBA" id="ARBA00023033"/>
    </source>
</evidence>
<dbReference type="Proteomes" id="UP001149079">
    <property type="component" value="Unassembled WGS sequence"/>
</dbReference>
<accession>A0A9W9HG25</accession>
<dbReference type="Gene3D" id="1.10.630.10">
    <property type="entry name" value="Cytochrome P450"/>
    <property type="match status" value="1"/>
</dbReference>
<organism evidence="10 11">
    <name type="scientific">Penicillium bovifimosum</name>
    <dbReference type="NCBI Taxonomy" id="126998"/>
    <lineage>
        <taxon>Eukaryota</taxon>
        <taxon>Fungi</taxon>
        <taxon>Dikarya</taxon>
        <taxon>Ascomycota</taxon>
        <taxon>Pezizomycotina</taxon>
        <taxon>Eurotiomycetes</taxon>
        <taxon>Eurotiomycetidae</taxon>
        <taxon>Eurotiales</taxon>
        <taxon>Aspergillaceae</taxon>
        <taxon>Penicillium</taxon>
    </lineage>
</organism>
<dbReference type="PANTHER" id="PTHR46206">
    <property type="entry name" value="CYTOCHROME P450"/>
    <property type="match status" value="1"/>
</dbReference>
<dbReference type="AlphaFoldDB" id="A0A9W9HG25"/>
<evidence type="ECO:0000256" key="9">
    <source>
        <dbReference type="RuleBase" id="RU000461"/>
    </source>
</evidence>
<dbReference type="InterPro" id="IPR017972">
    <property type="entry name" value="Cyt_P450_CS"/>
</dbReference>
<name>A0A9W9HG25_9EURO</name>
<comment type="similarity">
    <text evidence="2 9">Belongs to the cytochrome P450 family.</text>
</comment>
<evidence type="ECO:0000313" key="11">
    <source>
        <dbReference type="Proteomes" id="UP001149079"/>
    </source>
</evidence>
<dbReference type="GeneID" id="81400626"/>
<evidence type="ECO:0000256" key="5">
    <source>
        <dbReference type="ARBA" id="ARBA00023002"/>
    </source>
</evidence>
<evidence type="ECO:0000313" key="10">
    <source>
        <dbReference type="EMBL" id="KAJ5146148.1"/>
    </source>
</evidence>
<dbReference type="GO" id="GO:0016705">
    <property type="term" value="F:oxidoreductase activity, acting on paired donors, with incorporation or reduction of molecular oxygen"/>
    <property type="evidence" value="ECO:0007669"/>
    <property type="project" value="InterPro"/>
</dbReference>
<protein>
    <submittedName>
        <fullName evidence="10">Uncharacterized protein</fullName>
    </submittedName>
</protein>